<gene>
    <name evidence="1" type="ORF">Psi01_31410</name>
</gene>
<keyword evidence="2" id="KW-1185">Reference proteome</keyword>
<evidence type="ECO:0000313" key="1">
    <source>
        <dbReference type="EMBL" id="GIH92511.1"/>
    </source>
</evidence>
<sequence length="102" mass="11029">MAGHVGVEDLGDVLAAHPAHGLDLAREPAPGDVVARHLTAQHLHRDLSPLRVDGEMDHAHAALTEPPQQSVWAQSVVLIHGMKHHTGLNPAYEMNHQVTFPV</sequence>
<protein>
    <submittedName>
        <fullName evidence="1">Uncharacterized protein</fullName>
    </submittedName>
</protein>
<dbReference type="AlphaFoldDB" id="A0A8J3SH71"/>
<evidence type="ECO:0000313" key="2">
    <source>
        <dbReference type="Proteomes" id="UP000619788"/>
    </source>
</evidence>
<accession>A0A8J3SH71</accession>
<reference evidence="1 2" key="1">
    <citation type="submission" date="2021-01" db="EMBL/GenBank/DDBJ databases">
        <title>Whole genome shotgun sequence of Planobispora siamensis NBRC 107568.</title>
        <authorList>
            <person name="Komaki H."/>
            <person name="Tamura T."/>
        </authorList>
    </citation>
    <scope>NUCLEOTIDE SEQUENCE [LARGE SCALE GENOMIC DNA]</scope>
    <source>
        <strain evidence="1 2">NBRC 107568</strain>
    </source>
</reference>
<organism evidence="1 2">
    <name type="scientific">Planobispora siamensis</name>
    <dbReference type="NCBI Taxonomy" id="936338"/>
    <lineage>
        <taxon>Bacteria</taxon>
        <taxon>Bacillati</taxon>
        <taxon>Actinomycetota</taxon>
        <taxon>Actinomycetes</taxon>
        <taxon>Streptosporangiales</taxon>
        <taxon>Streptosporangiaceae</taxon>
        <taxon>Planobispora</taxon>
    </lineage>
</organism>
<dbReference type="Proteomes" id="UP000619788">
    <property type="component" value="Unassembled WGS sequence"/>
</dbReference>
<proteinExistence type="predicted"/>
<name>A0A8J3SH71_9ACTN</name>
<dbReference type="EMBL" id="BOOJ01000027">
    <property type="protein sequence ID" value="GIH92511.1"/>
    <property type="molecule type" value="Genomic_DNA"/>
</dbReference>
<comment type="caution">
    <text evidence="1">The sequence shown here is derived from an EMBL/GenBank/DDBJ whole genome shotgun (WGS) entry which is preliminary data.</text>
</comment>